<dbReference type="InterPro" id="IPR011701">
    <property type="entry name" value="MFS"/>
</dbReference>
<feature type="transmembrane region" description="Helical" evidence="5">
    <location>
        <begin position="364"/>
        <end position="385"/>
    </location>
</feature>
<feature type="non-terminal residue" evidence="7">
    <location>
        <position position="464"/>
    </location>
</feature>
<protein>
    <submittedName>
        <fullName evidence="7">MFS multidrug transporter-like protein</fullName>
    </submittedName>
</protein>
<dbReference type="PROSITE" id="PS50850">
    <property type="entry name" value="MFS"/>
    <property type="match status" value="1"/>
</dbReference>
<evidence type="ECO:0000256" key="2">
    <source>
        <dbReference type="ARBA" id="ARBA00022692"/>
    </source>
</evidence>
<dbReference type="InParanoid" id="A0A136ILF0"/>
<evidence type="ECO:0000313" key="8">
    <source>
        <dbReference type="Proteomes" id="UP000070501"/>
    </source>
</evidence>
<dbReference type="Pfam" id="PF07690">
    <property type="entry name" value="MFS_1"/>
    <property type="match status" value="1"/>
</dbReference>
<dbReference type="EMBL" id="KQ964275">
    <property type="protein sequence ID" value="KXJ85773.1"/>
    <property type="molecule type" value="Genomic_DNA"/>
</dbReference>
<keyword evidence="8" id="KW-1185">Reference proteome</keyword>
<dbReference type="OrthoDB" id="3936150at2759"/>
<dbReference type="PANTHER" id="PTHR23502:SF24">
    <property type="entry name" value="TRANSPORTER, PUTATIVE-RELATED"/>
    <property type="match status" value="1"/>
</dbReference>
<evidence type="ECO:0000256" key="4">
    <source>
        <dbReference type="ARBA" id="ARBA00023136"/>
    </source>
</evidence>
<accession>A0A136ILF0</accession>
<proteinExistence type="predicted"/>
<dbReference type="Gene3D" id="1.20.1250.20">
    <property type="entry name" value="MFS general substrate transporter like domains"/>
    <property type="match status" value="1"/>
</dbReference>
<sequence length="464" mass="50341">DAATFPPGDPTNPRNWAPWRKWLTVAAIVPVDLSVSWGASGFSPVAHSFREHFGVSSTVATLGLSLYILGLAFGPMTLAPLSEFFGRSVVYNLSYAVFCVLLAATALVNDGRLGGFMALRFLSGLFACVTVANFGGTIADLWPHHETGTAMSIYLWAATCGSPSGFLLMALIAEGRQWQDVFWALFATCSVFWVIMVAVVRETRHTTILRRRHPEATQSYTARGGEATQTKTTRQLFHVALARPFRFLATEAIVIFAALYHGYLFGLSFLFNGVFVLVFGEGGHGFGIAGVGTAFLGLVAGITTGVFTNIWQERKYLAAVKDAGGANIPEARVHLAKTAAVLFPVSMFCFAWTTFPWIPPIVPILASAVWGWCFYTMILMTVVYIGDSYGVYSASALAGTALIRNVAGAAFPLFGHHLMTRLGYQWGASLLALLGVPLIPIPFVLARYGPAMRKRSPWASQHME</sequence>
<dbReference type="InterPro" id="IPR036259">
    <property type="entry name" value="MFS_trans_sf"/>
</dbReference>
<dbReference type="GO" id="GO:0022857">
    <property type="term" value="F:transmembrane transporter activity"/>
    <property type="evidence" value="ECO:0007669"/>
    <property type="project" value="InterPro"/>
</dbReference>
<feature type="transmembrane region" description="Helical" evidence="5">
    <location>
        <begin position="286"/>
        <end position="311"/>
    </location>
</feature>
<evidence type="ECO:0000256" key="5">
    <source>
        <dbReference type="SAM" id="Phobius"/>
    </source>
</evidence>
<dbReference type="AlphaFoldDB" id="A0A136ILF0"/>
<feature type="transmembrane region" description="Helical" evidence="5">
    <location>
        <begin position="426"/>
        <end position="446"/>
    </location>
</feature>
<evidence type="ECO:0000313" key="7">
    <source>
        <dbReference type="EMBL" id="KXJ85773.1"/>
    </source>
</evidence>
<keyword evidence="3 5" id="KW-1133">Transmembrane helix</keyword>
<feature type="transmembrane region" description="Helical" evidence="5">
    <location>
        <begin position="181"/>
        <end position="200"/>
    </location>
</feature>
<feature type="transmembrane region" description="Helical" evidence="5">
    <location>
        <begin position="121"/>
        <end position="142"/>
    </location>
</feature>
<dbReference type="SUPFAM" id="SSF103473">
    <property type="entry name" value="MFS general substrate transporter"/>
    <property type="match status" value="1"/>
</dbReference>
<organism evidence="7 8">
    <name type="scientific">Microdochium bolleyi</name>
    <dbReference type="NCBI Taxonomy" id="196109"/>
    <lineage>
        <taxon>Eukaryota</taxon>
        <taxon>Fungi</taxon>
        <taxon>Dikarya</taxon>
        <taxon>Ascomycota</taxon>
        <taxon>Pezizomycotina</taxon>
        <taxon>Sordariomycetes</taxon>
        <taxon>Xylariomycetidae</taxon>
        <taxon>Xylariales</taxon>
        <taxon>Microdochiaceae</taxon>
        <taxon>Microdochium</taxon>
    </lineage>
</organism>
<feature type="transmembrane region" description="Helical" evidence="5">
    <location>
        <begin position="90"/>
        <end position="109"/>
    </location>
</feature>
<comment type="subcellular location">
    <subcellularLocation>
        <location evidence="1">Membrane</location>
        <topology evidence="1">Multi-pass membrane protein</topology>
    </subcellularLocation>
</comment>
<feature type="transmembrane region" description="Helical" evidence="5">
    <location>
        <begin position="253"/>
        <end position="280"/>
    </location>
</feature>
<reference evidence="8" key="1">
    <citation type="submission" date="2016-02" db="EMBL/GenBank/DDBJ databases">
        <title>Draft genome sequence of Microdochium bolleyi, a fungal endophyte of beachgrass.</title>
        <authorList>
            <consortium name="DOE Joint Genome Institute"/>
            <person name="David A.S."/>
            <person name="May G."/>
            <person name="Haridas S."/>
            <person name="Lim J."/>
            <person name="Wang M."/>
            <person name="Labutti K."/>
            <person name="Lipzen A."/>
            <person name="Barry K."/>
            <person name="Grigoriev I.V."/>
        </authorList>
    </citation>
    <scope>NUCLEOTIDE SEQUENCE [LARGE SCALE GENOMIC DNA]</scope>
    <source>
        <strain evidence="8">J235TASD1</strain>
    </source>
</reference>
<keyword evidence="4 5" id="KW-0472">Membrane</keyword>
<dbReference type="InterPro" id="IPR020846">
    <property type="entry name" value="MFS_dom"/>
</dbReference>
<feature type="transmembrane region" description="Helical" evidence="5">
    <location>
        <begin position="154"/>
        <end position="175"/>
    </location>
</feature>
<name>A0A136ILF0_9PEZI</name>
<feature type="domain" description="Major facilitator superfamily (MFS) profile" evidence="6">
    <location>
        <begin position="1"/>
        <end position="452"/>
    </location>
</feature>
<evidence type="ECO:0000256" key="1">
    <source>
        <dbReference type="ARBA" id="ARBA00004141"/>
    </source>
</evidence>
<dbReference type="PANTHER" id="PTHR23502">
    <property type="entry name" value="MAJOR FACILITATOR SUPERFAMILY"/>
    <property type="match status" value="1"/>
</dbReference>
<feature type="transmembrane region" description="Helical" evidence="5">
    <location>
        <begin position="339"/>
        <end position="358"/>
    </location>
</feature>
<feature type="non-terminal residue" evidence="7">
    <location>
        <position position="1"/>
    </location>
</feature>
<dbReference type="Proteomes" id="UP000070501">
    <property type="component" value="Unassembled WGS sequence"/>
</dbReference>
<dbReference type="GO" id="GO:0005886">
    <property type="term" value="C:plasma membrane"/>
    <property type="evidence" value="ECO:0007669"/>
    <property type="project" value="TreeGrafter"/>
</dbReference>
<evidence type="ECO:0000259" key="6">
    <source>
        <dbReference type="PROSITE" id="PS50850"/>
    </source>
</evidence>
<evidence type="ECO:0000256" key="3">
    <source>
        <dbReference type="ARBA" id="ARBA00022989"/>
    </source>
</evidence>
<feature type="transmembrane region" description="Helical" evidence="5">
    <location>
        <begin position="59"/>
        <end position="78"/>
    </location>
</feature>
<keyword evidence="2 5" id="KW-0812">Transmembrane</keyword>
<gene>
    <name evidence="7" type="ORF">Micbo1qcDRAFT_96995</name>
</gene>
<feature type="transmembrane region" description="Helical" evidence="5">
    <location>
        <begin position="392"/>
        <end position="414"/>
    </location>
</feature>